<dbReference type="EMBL" id="KZ613939">
    <property type="protein sequence ID" value="PMD45990.1"/>
    <property type="molecule type" value="Genomic_DNA"/>
</dbReference>
<evidence type="ECO:0000313" key="4">
    <source>
        <dbReference type="EMBL" id="PMD45990.1"/>
    </source>
</evidence>
<feature type="chain" id="PRO_5014372631" evidence="3">
    <location>
        <begin position="23"/>
        <end position="622"/>
    </location>
</feature>
<reference evidence="4 5" key="1">
    <citation type="submission" date="2016-04" db="EMBL/GenBank/DDBJ databases">
        <title>A degradative enzymes factory behind the ericoid mycorrhizal symbiosis.</title>
        <authorList>
            <consortium name="DOE Joint Genome Institute"/>
            <person name="Martino E."/>
            <person name="Morin E."/>
            <person name="Grelet G."/>
            <person name="Kuo A."/>
            <person name="Kohler A."/>
            <person name="Daghino S."/>
            <person name="Barry K."/>
            <person name="Choi C."/>
            <person name="Cichocki N."/>
            <person name="Clum A."/>
            <person name="Copeland A."/>
            <person name="Hainaut M."/>
            <person name="Haridas S."/>
            <person name="Labutti K."/>
            <person name="Lindquist E."/>
            <person name="Lipzen A."/>
            <person name="Khouja H.-R."/>
            <person name="Murat C."/>
            <person name="Ohm R."/>
            <person name="Olson A."/>
            <person name="Spatafora J."/>
            <person name="Veneault-Fourrey C."/>
            <person name="Henrissat B."/>
            <person name="Grigoriev I."/>
            <person name="Martin F."/>
            <person name="Perotto S."/>
        </authorList>
    </citation>
    <scope>NUCLEOTIDE SEQUENCE [LARGE SCALE GENOMIC DNA]</scope>
    <source>
        <strain evidence="4 5">F</strain>
    </source>
</reference>
<gene>
    <name evidence="4" type="ORF">L207DRAFT_561448</name>
</gene>
<dbReference type="OrthoDB" id="5406607at2759"/>
<dbReference type="Proteomes" id="UP000235786">
    <property type="component" value="Unassembled WGS sequence"/>
</dbReference>
<evidence type="ECO:0000256" key="2">
    <source>
        <dbReference type="SAM" id="Phobius"/>
    </source>
</evidence>
<evidence type="ECO:0000256" key="3">
    <source>
        <dbReference type="SAM" id="SignalP"/>
    </source>
</evidence>
<keyword evidence="2" id="KW-0812">Transmembrane</keyword>
<feature type="region of interest" description="Disordered" evidence="1">
    <location>
        <begin position="364"/>
        <end position="429"/>
    </location>
</feature>
<keyword evidence="2" id="KW-0472">Membrane</keyword>
<feature type="compositionally biased region" description="Polar residues" evidence="1">
    <location>
        <begin position="372"/>
        <end position="395"/>
    </location>
</feature>
<feature type="signal peptide" evidence="3">
    <location>
        <begin position="1"/>
        <end position="22"/>
    </location>
</feature>
<keyword evidence="3" id="KW-0732">Signal</keyword>
<keyword evidence="2" id="KW-1133">Transmembrane helix</keyword>
<organism evidence="4 5">
    <name type="scientific">Hyaloscypha variabilis (strain UAMH 11265 / GT02V1 / F)</name>
    <name type="common">Meliniomyces variabilis</name>
    <dbReference type="NCBI Taxonomy" id="1149755"/>
    <lineage>
        <taxon>Eukaryota</taxon>
        <taxon>Fungi</taxon>
        <taxon>Dikarya</taxon>
        <taxon>Ascomycota</taxon>
        <taxon>Pezizomycotina</taxon>
        <taxon>Leotiomycetes</taxon>
        <taxon>Helotiales</taxon>
        <taxon>Hyaloscyphaceae</taxon>
        <taxon>Hyaloscypha</taxon>
        <taxon>Hyaloscypha variabilis</taxon>
    </lineage>
</organism>
<evidence type="ECO:0000256" key="1">
    <source>
        <dbReference type="SAM" id="MobiDB-lite"/>
    </source>
</evidence>
<feature type="transmembrane region" description="Helical" evidence="2">
    <location>
        <begin position="584"/>
        <end position="607"/>
    </location>
</feature>
<dbReference type="AlphaFoldDB" id="A0A2J6S5E4"/>
<proteinExistence type="predicted"/>
<sequence>MAQRVGLTATIYATLLIARGFSAPTTPTSTVTISGVGISDHGETNLLCVPTKAYDVLLFFFSNYLAHSITVKLRPGVSMRETLWLSLNALLHPAGGINTALESILAWSWRTSPTFPFFKMDPGSLETAKRSGALVTAMRTVDWEPAPSDEVLRDLRRWEDQLRDCRKSPLKGEMNGKSPIKRYTVQPLPDYPDPGIEMVMYGSQDVHGGFKLPPGYFWGTVLPDAKLLPYGRAINSQPSTGEAEVHLTASFSITQPIVATYQALSAAWALYKTRGDQLQQYGFTAFGLTVTPYLVMSVVNFVAQLATPHYDAAYIVYSEVLAEAAARVGNPKVMGIVAALAPDSSVSEEYVLFDAKVELGVTPDPLAPEAKQSGNNGTVATQSVPGAKSSLQKVQKTTERSVEAPPSGPEVVVPWPPGRQRYKTQEPSKKVNGELKQKKVLGPLLKCLQLPEPVGELIIPFHPRFEREKSTYTGIWRIFDRTSDASFAFQTLLATIIALFPLPIILVISRCKVGTQTTTAQKVIIIAWLICNSLSQILIFPAGIILGLSLLPSWLAYMGLSKWFRKSWDGWKAFIDPRHLSSDYLAAALLMSTFLLLGAFSLAMFVVVGQELVEYGNCQYYG</sequence>
<protein>
    <submittedName>
        <fullName evidence="4">Uncharacterized protein</fullName>
    </submittedName>
</protein>
<feature type="transmembrane region" description="Helical" evidence="2">
    <location>
        <begin position="487"/>
        <end position="508"/>
    </location>
</feature>
<evidence type="ECO:0000313" key="5">
    <source>
        <dbReference type="Proteomes" id="UP000235786"/>
    </source>
</evidence>
<name>A0A2J6S5E4_HYAVF</name>
<accession>A0A2J6S5E4</accession>
<keyword evidence="5" id="KW-1185">Reference proteome</keyword>